<organism evidence="1 2">
    <name type="scientific">Orchesella cincta</name>
    <name type="common">Springtail</name>
    <name type="synonym">Podura cincta</name>
    <dbReference type="NCBI Taxonomy" id="48709"/>
    <lineage>
        <taxon>Eukaryota</taxon>
        <taxon>Metazoa</taxon>
        <taxon>Ecdysozoa</taxon>
        <taxon>Arthropoda</taxon>
        <taxon>Hexapoda</taxon>
        <taxon>Collembola</taxon>
        <taxon>Entomobryomorpha</taxon>
        <taxon>Entomobryoidea</taxon>
        <taxon>Orchesellidae</taxon>
        <taxon>Orchesellinae</taxon>
        <taxon>Orchesella</taxon>
    </lineage>
</organism>
<dbReference type="SUPFAM" id="SSF47986">
    <property type="entry name" value="DEATH domain"/>
    <property type="match status" value="1"/>
</dbReference>
<name>A0A1D2N7K6_ORCCI</name>
<comment type="caution">
    <text evidence="1">The sequence shown here is derived from an EMBL/GenBank/DDBJ whole genome shotgun (WGS) entry which is preliminary data.</text>
</comment>
<reference evidence="1 2" key="1">
    <citation type="journal article" date="2016" name="Genome Biol. Evol.">
        <title>Gene Family Evolution Reflects Adaptation to Soil Environmental Stressors in the Genome of the Collembolan Orchesella cincta.</title>
        <authorList>
            <person name="Faddeeva-Vakhrusheva A."/>
            <person name="Derks M.F."/>
            <person name="Anvar S.Y."/>
            <person name="Agamennone V."/>
            <person name="Suring W."/>
            <person name="Smit S."/>
            <person name="van Straalen N.M."/>
            <person name="Roelofs D."/>
        </authorList>
    </citation>
    <scope>NUCLEOTIDE SEQUENCE [LARGE SCALE GENOMIC DNA]</scope>
    <source>
        <tissue evidence="1">Mixed pool</tissue>
    </source>
</reference>
<dbReference type="InterPro" id="IPR011029">
    <property type="entry name" value="DEATH-like_dom_sf"/>
</dbReference>
<keyword evidence="2" id="KW-1185">Reference proteome</keyword>
<sequence length="99" mass="11404">MEDWQREVIKTNLPQLVQYTLLNSTLMATMISRGILNDWDIWTLDAEKHVGKKHIEFYSIIQTRIGAYDALMTAMKATAQTACLSILKVGYERKTQNLI</sequence>
<protein>
    <submittedName>
        <fullName evidence="1">Uncharacterized protein</fullName>
    </submittedName>
</protein>
<dbReference type="EMBL" id="LJIJ01000164">
    <property type="protein sequence ID" value="ODN01244.1"/>
    <property type="molecule type" value="Genomic_DNA"/>
</dbReference>
<proteinExistence type="predicted"/>
<evidence type="ECO:0000313" key="1">
    <source>
        <dbReference type="EMBL" id="ODN01244.1"/>
    </source>
</evidence>
<dbReference type="Proteomes" id="UP000094527">
    <property type="component" value="Unassembled WGS sequence"/>
</dbReference>
<dbReference type="Gene3D" id="1.10.533.10">
    <property type="entry name" value="Death Domain, Fas"/>
    <property type="match status" value="1"/>
</dbReference>
<accession>A0A1D2N7K6</accession>
<gene>
    <name evidence="1" type="ORF">Ocin01_05413</name>
</gene>
<dbReference type="AlphaFoldDB" id="A0A1D2N7K6"/>
<evidence type="ECO:0000313" key="2">
    <source>
        <dbReference type="Proteomes" id="UP000094527"/>
    </source>
</evidence>